<accession>A0A1I3SFR4</accession>
<name>A0A1I3SFR4_9GAMM</name>
<keyword evidence="3" id="KW-0175">Coiled coil</keyword>
<sequence length="334" mass="38275">MSKNKTIRRLGRTMGNSPLNHMMNSQEAEKRTFTLSSGKKVVFTRQHIPANELEEKTFVDPAINGRDQSTLTRESLQDIIRTIILQQFFPAIGRVIDGNIEILDGSRRRAACIFLNIGLDVLLTDESIDVQDARQLAADLQTAKEHNLRELGLRFQFMLDSGMKQRDIAEVEGISTAKVTRALQAASVPAEMIAFFPVVSELSLSDYKFLLSMMEQVKKLNLSLDEILDEIRDKMEQVEIKEQTPDAIKNAIMSHFRSVKLTRKSSHSDPVTVSQLRIFEDKRTYARRKEHQKNRTVVYEFSRLDKELQSRIDLALNEIFESSENEETFSVDNH</sequence>
<dbReference type="OrthoDB" id="5719994at2"/>
<dbReference type="SUPFAM" id="SSF109709">
    <property type="entry name" value="KorB DNA-binding domain-like"/>
    <property type="match status" value="1"/>
</dbReference>
<dbReference type="SMART" id="SM00470">
    <property type="entry name" value="ParB"/>
    <property type="match status" value="1"/>
</dbReference>
<dbReference type="Gene3D" id="1.10.10.2830">
    <property type="match status" value="1"/>
</dbReference>
<dbReference type="PANTHER" id="PTHR38973">
    <property type="entry name" value="PLASMID PARTITIONING CONTROL PROTEIN-RELATED"/>
    <property type="match status" value="1"/>
</dbReference>
<dbReference type="CDD" id="cd16394">
    <property type="entry name" value="sopB_N"/>
    <property type="match status" value="1"/>
</dbReference>
<feature type="domain" description="ParB-like N-terminal" evidence="5">
    <location>
        <begin position="53"/>
        <end position="140"/>
    </location>
</feature>
<evidence type="ECO:0000259" key="5">
    <source>
        <dbReference type="SMART" id="SM00470"/>
    </source>
</evidence>
<comment type="similarity">
    <text evidence="1">Belongs to the ParB family.</text>
</comment>
<gene>
    <name evidence="7" type="ORF">SAMN05421680_11158</name>
    <name evidence="6" type="ORF">Xmau_03037</name>
</gene>
<dbReference type="Proteomes" id="UP000224607">
    <property type="component" value="Unassembled WGS sequence"/>
</dbReference>
<protein>
    <submittedName>
        <fullName evidence="7">Chromosome partitioning protein, ParB family</fullName>
    </submittedName>
    <submittedName>
        <fullName evidence="6">VirB</fullName>
    </submittedName>
</protein>
<evidence type="ECO:0000256" key="3">
    <source>
        <dbReference type="SAM" id="Coils"/>
    </source>
</evidence>
<dbReference type="AlphaFoldDB" id="A0A1I3SFR4"/>
<dbReference type="STRING" id="351675.SAMN05421680_11158"/>
<reference evidence="8" key="2">
    <citation type="submission" date="2016-10" db="EMBL/GenBank/DDBJ databases">
        <authorList>
            <person name="Varghese N."/>
            <person name="Submissions S."/>
        </authorList>
    </citation>
    <scope>NUCLEOTIDE SEQUENCE [LARGE SCALE GENOMIC DNA]</scope>
    <source>
        <strain evidence="8">DSM 17908</strain>
    </source>
</reference>
<proteinExistence type="inferred from homology"/>
<dbReference type="EMBL" id="FORG01000011">
    <property type="protein sequence ID" value="SFJ56306.1"/>
    <property type="molecule type" value="Genomic_DNA"/>
</dbReference>
<dbReference type="InterPro" id="IPR003115">
    <property type="entry name" value="ParB_N"/>
</dbReference>
<dbReference type="RefSeq" id="WP_092511271.1">
    <property type="nucleotide sequence ID" value="NZ_CAWNQB010000004.1"/>
</dbReference>
<reference evidence="6 9" key="3">
    <citation type="journal article" date="2017" name="Nat. Microbiol.">
        <title>Natural product diversity associated with the nematode symbionts Photorhabdus and Xenorhabdus.</title>
        <authorList>
            <person name="Tobias N.J."/>
            <person name="Wolff H."/>
            <person name="Djahanschiri B."/>
            <person name="Grundmann F."/>
            <person name="Kronenwerth M."/>
            <person name="Shi Y.M."/>
            <person name="Simonyi S."/>
            <person name="Grun P."/>
            <person name="Shapiro-Ilan D."/>
            <person name="Pidot S.J."/>
            <person name="Stinear T.P."/>
            <person name="Ebersberger I."/>
            <person name="Bode H.B."/>
        </authorList>
    </citation>
    <scope>NUCLEOTIDE SEQUENCE [LARGE SCALE GENOMIC DNA]</scope>
    <source>
        <strain evidence="6 9">DSM 17908</strain>
    </source>
</reference>
<dbReference type="PANTHER" id="PTHR38973:SF1">
    <property type="entry name" value="PLASMID PARTITION PROTEIN B"/>
    <property type="match status" value="1"/>
</dbReference>
<feature type="region of interest" description="Disordered" evidence="4">
    <location>
        <begin position="1"/>
        <end position="21"/>
    </location>
</feature>
<dbReference type="InterPro" id="IPR004437">
    <property type="entry name" value="ParB/RepB/Spo0J"/>
</dbReference>
<evidence type="ECO:0000313" key="7">
    <source>
        <dbReference type="EMBL" id="SFJ56306.1"/>
    </source>
</evidence>
<dbReference type="InterPro" id="IPR014884">
    <property type="entry name" value="ParB_fam_C"/>
</dbReference>
<keyword evidence="9" id="KW-1185">Reference proteome</keyword>
<organism evidence="7 8">
    <name type="scientific">Xenorhabdus mauleonii</name>
    <dbReference type="NCBI Taxonomy" id="351675"/>
    <lineage>
        <taxon>Bacteria</taxon>
        <taxon>Pseudomonadati</taxon>
        <taxon>Pseudomonadota</taxon>
        <taxon>Gammaproteobacteria</taxon>
        <taxon>Enterobacterales</taxon>
        <taxon>Morganellaceae</taxon>
        <taxon>Xenorhabdus</taxon>
    </lineage>
</organism>
<feature type="compositionally biased region" description="Basic residues" evidence="4">
    <location>
        <begin position="1"/>
        <end position="11"/>
    </location>
</feature>
<evidence type="ECO:0000256" key="4">
    <source>
        <dbReference type="SAM" id="MobiDB-lite"/>
    </source>
</evidence>
<reference evidence="7" key="1">
    <citation type="submission" date="2016-10" db="EMBL/GenBank/DDBJ databases">
        <authorList>
            <person name="de Groot N.N."/>
        </authorList>
    </citation>
    <scope>NUCLEOTIDE SEQUENCE [LARGE SCALE GENOMIC DNA]</scope>
    <source>
        <strain evidence="7">DSM 17908</strain>
    </source>
</reference>
<evidence type="ECO:0000256" key="1">
    <source>
        <dbReference type="ARBA" id="ARBA00006295"/>
    </source>
</evidence>
<dbReference type="EMBL" id="NITY01000012">
    <property type="protein sequence ID" value="PHM39132.1"/>
    <property type="molecule type" value="Genomic_DNA"/>
</dbReference>
<evidence type="ECO:0000313" key="8">
    <source>
        <dbReference type="Proteomes" id="UP000198919"/>
    </source>
</evidence>
<dbReference type="Proteomes" id="UP000198919">
    <property type="component" value="Unassembled WGS sequence"/>
</dbReference>
<feature type="coiled-coil region" evidence="3">
    <location>
        <begin position="217"/>
        <end position="244"/>
    </location>
</feature>
<dbReference type="Pfam" id="PF08775">
    <property type="entry name" value="ParB"/>
    <property type="match status" value="1"/>
</dbReference>
<evidence type="ECO:0000313" key="9">
    <source>
        <dbReference type="Proteomes" id="UP000224607"/>
    </source>
</evidence>
<keyword evidence="2" id="KW-0238">DNA-binding</keyword>
<evidence type="ECO:0000313" key="6">
    <source>
        <dbReference type="EMBL" id="PHM39132.1"/>
    </source>
</evidence>
<evidence type="ECO:0000256" key="2">
    <source>
        <dbReference type="ARBA" id="ARBA00023125"/>
    </source>
</evidence>
<dbReference type="GO" id="GO:0003677">
    <property type="term" value="F:DNA binding"/>
    <property type="evidence" value="ECO:0007669"/>
    <property type="project" value="UniProtKB-KW"/>
</dbReference>
<dbReference type="NCBIfam" id="TIGR00180">
    <property type="entry name" value="parB_part"/>
    <property type="match status" value="1"/>
</dbReference>